<protein>
    <submittedName>
        <fullName evidence="1">Genome sequencing data, contig C319</fullName>
    </submittedName>
</protein>
<dbReference type="Pfam" id="PF08814">
    <property type="entry name" value="XisH"/>
    <property type="match status" value="1"/>
</dbReference>
<dbReference type="InterPro" id="IPR011856">
    <property type="entry name" value="tRNA_endonuc-like_dom_sf"/>
</dbReference>
<dbReference type="GO" id="GO:0003676">
    <property type="term" value="F:nucleic acid binding"/>
    <property type="evidence" value="ECO:0007669"/>
    <property type="project" value="InterPro"/>
</dbReference>
<accession>A8YJ71</accession>
<dbReference type="InterPro" id="IPR011335">
    <property type="entry name" value="Restrct_endonuc-II-like"/>
</dbReference>
<reference evidence="1" key="1">
    <citation type="submission" date="2007-08" db="EMBL/GenBank/DDBJ databases">
        <authorList>
            <person name="Frangeul L."/>
        </authorList>
    </citation>
    <scope>NUCLEOTIDE SEQUENCE</scope>
    <source>
        <strain evidence="1">PCC 7806</strain>
    </source>
</reference>
<dbReference type="SUPFAM" id="SSF52980">
    <property type="entry name" value="Restriction endonuclease-like"/>
    <property type="match status" value="1"/>
</dbReference>
<dbReference type="Gene3D" id="3.40.1350.10">
    <property type="match status" value="1"/>
</dbReference>
<gene>
    <name evidence="1" type="ORF">IPF_4930</name>
</gene>
<name>A8YJ71_MICA7</name>
<organism evidence="1">
    <name type="scientific">Microcystis aeruginosa (strain PCC 7806)</name>
    <dbReference type="NCBI Taxonomy" id="267872"/>
    <lineage>
        <taxon>Bacteria</taxon>
        <taxon>Bacillati</taxon>
        <taxon>Cyanobacteriota</taxon>
        <taxon>Cyanophyceae</taxon>
        <taxon>Oscillatoriophycideae</taxon>
        <taxon>Chroococcales</taxon>
        <taxon>Microcystaceae</taxon>
        <taxon>Microcystis</taxon>
    </lineage>
</organism>
<evidence type="ECO:0000313" key="1">
    <source>
        <dbReference type="EMBL" id="CAO90204.1"/>
    </source>
</evidence>
<proteinExistence type="predicted"/>
<dbReference type="InterPro" id="IPR014919">
    <property type="entry name" value="XisH"/>
</dbReference>
<dbReference type="AlphaFoldDB" id="A8YJ71"/>
<sequence>MLSLIIIMPANSAKDRFHGAVRKGEEKEPKRQLYLDVPLDIYYSFFELRFIQTVVKRFQIYLIIYDPIGEVIVPWKN</sequence>
<dbReference type="EMBL" id="AM778949">
    <property type="protein sequence ID" value="CAO90204.1"/>
    <property type="molecule type" value="Genomic_DNA"/>
</dbReference>